<name>A0ABW4CEF6_9LACO</name>
<reference evidence="3" key="1">
    <citation type="journal article" date="2019" name="Int. J. Syst. Evol. Microbiol.">
        <title>The Global Catalogue of Microorganisms (GCM) 10K type strain sequencing project: providing services to taxonomists for standard genome sequencing and annotation.</title>
        <authorList>
            <consortium name="The Broad Institute Genomics Platform"/>
            <consortium name="The Broad Institute Genome Sequencing Center for Infectious Disease"/>
            <person name="Wu L."/>
            <person name="Ma J."/>
        </authorList>
    </citation>
    <scope>NUCLEOTIDE SEQUENCE [LARGE SCALE GENOMIC DNA]</scope>
    <source>
        <strain evidence="3">CCM 8980</strain>
    </source>
</reference>
<accession>A0ABW4CEF6</accession>
<evidence type="ECO:0000256" key="1">
    <source>
        <dbReference type="ARBA" id="ARBA00006479"/>
    </source>
</evidence>
<comment type="similarity">
    <text evidence="1">Belongs to the ROK (NagC/XylR) family.</text>
</comment>
<dbReference type="RefSeq" id="WP_203626138.1">
    <property type="nucleotide sequence ID" value="NZ_BOLQ01000002.1"/>
</dbReference>
<keyword evidence="3" id="KW-1185">Reference proteome</keyword>
<dbReference type="PANTHER" id="PTHR18964">
    <property type="entry name" value="ROK (REPRESSOR, ORF, KINASE) FAMILY"/>
    <property type="match status" value="1"/>
</dbReference>
<dbReference type="InterPro" id="IPR000600">
    <property type="entry name" value="ROK"/>
</dbReference>
<organism evidence="2 3">
    <name type="scientific">Lacticaseibacillus mingshuiensis</name>
    <dbReference type="NCBI Taxonomy" id="2799574"/>
    <lineage>
        <taxon>Bacteria</taxon>
        <taxon>Bacillati</taxon>
        <taxon>Bacillota</taxon>
        <taxon>Bacilli</taxon>
        <taxon>Lactobacillales</taxon>
        <taxon>Lactobacillaceae</taxon>
        <taxon>Lacticaseibacillus</taxon>
    </lineage>
</organism>
<protein>
    <submittedName>
        <fullName evidence="2">ROK family protein</fullName>
    </submittedName>
</protein>
<evidence type="ECO:0000313" key="2">
    <source>
        <dbReference type="EMBL" id="MFD1429194.1"/>
    </source>
</evidence>
<gene>
    <name evidence="2" type="ORF">ACFQ4P_02875</name>
</gene>
<dbReference type="SUPFAM" id="SSF53067">
    <property type="entry name" value="Actin-like ATPase domain"/>
    <property type="match status" value="1"/>
</dbReference>
<evidence type="ECO:0000313" key="3">
    <source>
        <dbReference type="Proteomes" id="UP001597196"/>
    </source>
</evidence>
<dbReference type="Gene3D" id="3.30.420.40">
    <property type="match status" value="2"/>
</dbReference>
<dbReference type="Pfam" id="PF00480">
    <property type="entry name" value="ROK"/>
    <property type="match status" value="1"/>
</dbReference>
<proteinExistence type="inferred from homology"/>
<comment type="caution">
    <text evidence="2">The sequence shown here is derived from an EMBL/GenBank/DDBJ whole genome shotgun (WGS) entry which is preliminary data.</text>
</comment>
<dbReference type="PANTHER" id="PTHR18964:SF149">
    <property type="entry name" value="BIFUNCTIONAL UDP-N-ACETYLGLUCOSAMINE 2-EPIMERASE_N-ACETYLMANNOSAMINE KINASE"/>
    <property type="match status" value="1"/>
</dbReference>
<dbReference type="InterPro" id="IPR043129">
    <property type="entry name" value="ATPase_NBD"/>
</dbReference>
<dbReference type="Proteomes" id="UP001597196">
    <property type="component" value="Unassembled WGS sequence"/>
</dbReference>
<dbReference type="EMBL" id="JBHTOC010000003">
    <property type="protein sequence ID" value="MFD1429194.1"/>
    <property type="molecule type" value="Genomic_DNA"/>
</dbReference>
<sequence>MKQYILFDVGGTGIKGNTFSEDGHFGWTQPKHYAAKSDLPTDALLAHFADLICDVVDASGIAPADIAGLASSFPGPFDYAAGKSLMHGRRKYDSLYGVDLKAAFGQVLADHYGVHVPVLFENDATAFGRGEYAMRPDPASKRGMYITLGTGTGSCFIIDGQVVTDAQYGLNDEGMLYPVPFKDGVIDDWLCNQGLMRFAKAAGSDASDGAALAGRAEAGDPVAQQAFRDFGAAIQDALLPFVSRFAPDDLAIGGGVSAGFALFAPGMPELQAQVPVRKSAQTSLSTMRGLVAILEDAHD</sequence>